<sequence>MDKPKGQYNREKKKVTGLKTGSGAEDIYVSKWFAYQEMSDLLSCNIPQYSISNYMYCVNGKASSPTMTYGKFTFPLGKGSSSVREVEASLLQADLSKQLSEIGRSINFPTIPNLKHVVERHVERCLHREFRRVLQTDRATAPTFRN</sequence>
<dbReference type="AlphaFoldDB" id="A0AAU9TS83"/>
<proteinExistence type="predicted"/>
<accession>A0AAU9TS83</accession>
<dbReference type="EMBL" id="CAKOGL010000007">
    <property type="protein sequence ID" value="CAH2088440.1"/>
    <property type="molecule type" value="Genomic_DNA"/>
</dbReference>
<evidence type="ECO:0000313" key="1">
    <source>
        <dbReference type="EMBL" id="CAH2088440.1"/>
    </source>
</evidence>
<organism evidence="1 2">
    <name type="scientific">Euphydryas editha</name>
    <name type="common">Edith's checkerspot</name>
    <dbReference type="NCBI Taxonomy" id="104508"/>
    <lineage>
        <taxon>Eukaryota</taxon>
        <taxon>Metazoa</taxon>
        <taxon>Ecdysozoa</taxon>
        <taxon>Arthropoda</taxon>
        <taxon>Hexapoda</taxon>
        <taxon>Insecta</taxon>
        <taxon>Pterygota</taxon>
        <taxon>Neoptera</taxon>
        <taxon>Endopterygota</taxon>
        <taxon>Lepidoptera</taxon>
        <taxon>Glossata</taxon>
        <taxon>Ditrysia</taxon>
        <taxon>Papilionoidea</taxon>
        <taxon>Nymphalidae</taxon>
        <taxon>Nymphalinae</taxon>
        <taxon>Euphydryas</taxon>
    </lineage>
</organism>
<gene>
    <name evidence="1" type="ORF">EEDITHA_LOCUS4601</name>
</gene>
<dbReference type="Proteomes" id="UP001153954">
    <property type="component" value="Unassembled WGS sequence"/>
</dbReference>
<keyword evidence="2" id="KW-1185">Reference proteome</keyword>
<reference evidence="1" key="1">
    <citation type="submission" date="2022-03" db="EMBL/GenBank/DDBJ databases">
        <authorList>
            <person name="Tunstrom K."/>
        </authorList>
    </citation>
    <scope>NUCLEOTIDE SEQUENCE</scope>
</reference>
<comment type="caution">
    <text evidence="1">The sequence shown here is derived from an EMBL/GenBank/DDBJ whole genome shotgun (WGS) entry which is preliminary data.</text>
</comment>
<name>A0AAU9TS83_EUPED</name>
<evidence type="ECO:0000313" key="2">
    <source>
        <dbReference type="Proteomes" id="UP001153954"/>
    </source>
</evidence>
<protein>
    <submittedName>
        <fullName evidence="1">Uncharacterized protein</fullName>
    </submittedName>
</protein>